<reference evidence="3" key="1">
    <citation type="journal article" date="2014" name="Science">
        <title>Ancient hybridizations among the ancestral genomes of bread wheat.</title>
        <authorList>
            <consortium name="International Wheat Genome Sequencing Consortium,"/>
            <person name="Marcussen T."/>
            <person name="Sandve S.R."/>
            <person name="Heier L."/>
            <person name="Spannagl M."/>
            <person name="Pfeifer M."/>
            <person name="Jakobsen K.S."/>
            <person name="Wulff B.B."/>
            <person name="Steuernagel B."/>
            <person name="Mayer K.F."/>
            <person name="Olsen O.A."/>
        </authorList>
    </citation>
    <scope>NUCLEOTIDE SEQUENCE [LARGE SCALE GENOMIC DNA]</scope>
    <source>
        <strain evidence="3">cv. AL8/78</strain>
    </source>
</reference>
<keyword evidence="3" id="KW-1185">Reference proteome</keyword>
<name>A0A453KK61_AEGTS</name>
<evidence type="ECO:0000313" key="2">
    <source>
        <dbReference type="EnsemblPlants" id="AET5Gv20437900.3"/>
    </source>
</evidence>
<protein>
    <submittedName>
        <fullName evidence="2">Uncharacterized protein</fullName>
    </submittedName>
</protein>
<evidence type="ECO:0000313" key="3">
    <source>
        <dbReference type="Proteomes" id="UP000015105"/>
    </source>
</evidence>
<feature type="compositionally biased region" description="Acidic residues" evidence="1">
    <location>
        <begin position="158"/>
        <end position="170"/>
    </location>
</feature>
<dbReference type="PANTHER" id="PTHR34572">
    <property type="entry name" value="GOLGIN FAMILY A PROTEIN"/>
    <property type="match status" value="1"/>
</dbReference>
<feature type="compositionally biased region" description="Basic and acidic residues" evidence="1">
    <location>
        <begin position="1"/>
        <end position="16"/>
    </location>
</feature>
<sequence length="191" mass="20503">NFESSHRPQRWKEHRSPPLHPTPYPPRRRRTEAAAAAARPREMDTVGARLSRSSTRYGPVGSSNASFSGPVRKWRKAWAPLAGGGAGSASAGMGPIGCPRGNKVVLLKWAPVSGAGDGNGKEVAAAATRRRYVPVSGVPQNPTRKGGSTELNLNLGLEDPDDDSDADLSPDEQRDMGSTPRSENRLKRKVF</sequence>
<feature type="region of interest" description="Disordered" evidence="1">
    <location>
        <begin position="1"/>
        <end position="68"/>
    </location>
</feature>
<reference evidence="2" key="4">
    <citation type="submission" date="2019-03" db="UniProtKB">
        <authorList>
            <consortium name="EnsemblPlants"/>
        </authorList>
    </citation>
    <scope>IDENTIFICATION</scope>
</reference>
<feature type="compositionally biased region" description="Polar residues" evidence="1">
    <location>
        <begin position="51"/>
        <end position="67"/>
    </location>
</feature>
<dbReference type="Proteomes" id="UP000015105">
    <property type="component" value="Chromosome 5D"/>
</dbReference>
<organism evidence="2 3">
    <name type="scientific">Aegilops tauschii subsp. strangulata</name>
    <name type="common">Goatgrass</name>
    <dbReference type="NCBI Taxonomy" id="200361"/>
    <lineage>
        <taxon>Eukaryota</taxon>
        <taxon>Viridiplantae</taxon>
        <taxon>Streptophyta</taxon>
        <taxon>Embryophyta</taxon>
        <taxon>Tracheophyta</taxon>
        <taxon>Spermatophyta</taxon>
        <taxon>Magnoliopsida</taxon>
        <taxon>Liliopsida</taxon>
        <taxon>Poales</taxon>
        <taxon>Poaceae</taxon>
        <taxon>BOP clade</taxon>
        <taxon>Pooideae</taxon>
        <taxon>Triticodae</taxon>
        <taxon>Triticeae</taxon>
        <taxon>Triticinae</taxon>
        <taxon>Aegilops</taxon>
    </lineage>
</organism>
<dbReference type="PANTHER" id="PTHR34572:SF2">
    <property type="entry name" value="OS09G0284300 PROTEIN"/>
    <property type="match status" value="1"/>
</dbReference>
<dbReference type="EnsemblPlants" id="AET5Gv20437900.3">
    <property type="protein sequence ID" value="AET5Gv20437900.3"/>
    <property type="gene ID" value="AET5Gv20437900"/>
</dbReference>
<evidence type="ECO:0000256" key="1">
    <source>
        <dbReference type="SAM" id="MobiDB-lite"/>
    </source>
</evidence>
<reference evidence="2" key="3">
    <citation type="journal article" date="2017" name="Nature">
        <title>Genome sequence of the progenitor of the wheat D genome Aegilops tauschii.</title>
        <authorList>
            <person name="Luo M.C."/>
            <person name="Gu Y.Q."/>
            <person name="Puiu D."/>
            <person name="Wang H."/>
            <person name="Twardziok S.O."/>
            <person name="Deal K.R."/>
            <person name="Huo N."/>
            <person name="Zhu T."/>
            <person name="Wang L."/>
            <person name="Wang Y."/>
            <person name="McGuire P.E."/>
            <person name="Liu S."/>
            <person name="Long H."/>
            <person name="Ramasamy R.K."/>
            <person name="Rodriguez J.C."/>
            <person name="Van S.L."/>
            <person name="Yuan L."/>
            <person name="Wang Z."/>
            <person name="Xia Z."/>
            <person name="Xiao L."/>
            <person name="Anderson O.D."/>
            <person name="Ouyang S."/>
            <person name="Liang Y."/>
            <person name="Zimin A.V."/>
            <person name="Pertea G."/>
            <person name="Qi P."/>
            <person name="Bennetzen J.L."/>
            <person name="Dai X."/>
            <person name="Dawson M.W."/>
            <person name="Muller H.G."/>
            <person name="Kugler K."/>
            <person name="Rivarola-Duarte L."/>
            <person name="Spannagl M."/>
            <person name="Mayer K.F.X."/>
            <person name="Lu F.H."/>
            <person name="Bevan M.W."/>
            <person name="Leroy P."/>
            <person name="Li P."/>
            <person name="You F.M."/>
            <person name="Sun Q."/>
            <person name="Liu Z."/>
            <person name="Lyons E."/>
            <person name="Wicker T."/>
            <person name="Salzberg S.L."/>
            <person name="Devos K.M."/>
            <person name="Dvorak J."/>
        </authorList>
    </citation>
    <scope>NUCLEOTIDE SEQUENCE [LARGE SCALE GENOMIC DNA]</scope>
    <source>
        <strain evidence="2">cv. AL8/78</strain>
    </source>
</reference>
<reference evidence="3" key="2">
    <citation type="journal article" date="2017" name="Nat. Plants">
        <title>The Aegilops tauschii genome reveals multiple impacts of transposons.</title>
        <authorList>
            <person name="Zhao G."/>
            <person name="Zou C."/>
            <person name="Li K."/>
            <person name="Wang K."/>
            <person name="Li T."/>
            <person name="Gao L."/>
            <person name="Zhang X."/>
            <person name="Wang H."/>
            <person name="Yang Z."/>
            <person name="Liu X."/>
            <person name="Jiang W."/>
            <person name="Mao L."/>
            <person name="Kong X."/>
            <person name="Jiao Y."/>
            <person name="Jia J."/>
        </authorList>
    </citation>
    <scope>NUCLEOTIDE SEQUENCE [LARGE SCALE GENOMIC DNA]</scope>
    <source>
        <strain evidence="3">cv. AL8/78</strain>
    </source>
</reference>
<accession>A0A453KK61</accession>
<dbReference type="STRING" id="200361.A0A453KK61"/>
<reference evidence="2" key="5">
    <citation type="journal article" date="2021" name="G3 (Bethesda)">
        <title>Aegilops tauschii genome assembly Aet v5.0 features greater sequence contiguity and improved annotation.</title>
        <authorList>
            <person name="Wang L."/>
            <person name="Zhu T."/>
            <person name="Rodriguez J.C."/>
            <person name="Deal K.R."/>
            <person name="Dubcovsky J."/>
            <person name="McGuire P.E."/>
            <person name="Lux T."/>
            <person name="Spannagl M."/>
            <person name="Mayer K.F.X."/>
            <person name="Baldrich P."/>
            <person name="Meyers B.C."/>
            <person name="Huo N."/>
            <person name="Gu Y.Q."/>
            <person name="Zhou H."/>
            <person name="Devos K.M."/>
            <person name="Bennetzen J.L."/>
            <person name="Unver T."/>
            <person name="Budak H."/>
            <person name="Gulick P.J."/>
            <person name="Galiba G."/>
            <person name="Kalapos B."/>
            <person name="Nelson D.R."/>
            <person name="Li P."/>
            <person name="You F.M."/>
            <person name="Luo M.C."/>
            <person name="Dvorak J."/>
        </authorList>
    </citation>
    <scope>NUCLEOTIDE SEQUENCE [LARGE SCALE GENOMIC DNA]</scope>
    <source>
        <strain evidence="2">cv. AL8/78</strain>
    </source>
</reference>
<feature type="region of interest" description="Disordered" evidence="1">
    <location>
        <begin position="129"/>
        <end position="191"/>
    </location>
</feature>
<proteinExistence type="predicted"/>
<dbReference type="AlphaFoldDB" id="A0A453KK61"/>
<dbReference type="Gramene" id="AET5Gv20437900.3">
    <property type="protein sequence ID" value="AET5Gv20437900.3"/>
    <property type="gene ID" value="AET5Gv20437900"/>
</dbReference>